<keyword evidence="5" id="KW-0931">ER-Golgi transport</keyword>
<dbReference type="GO" id="GO:0005789">
    <property type="term" value="C:endoplasmic reticulum membrane"/>
    <property type="evidence" value="ECO:0007669"/>
    <property type="project" value="UniProtKB-SubCell"/>
</dbReference>
<keyword evidence="7" id="KW-0175">Coiled coil</keyword>
<evidence type="ECO:0000256" key="5">
    <source>
        <dbReference type="ARBA" id="ARBA00022892"/>
    </source>
</evidence>
<dbReference type="EMBL" id="FQNF01000022">
    <property type="protein sequence ID" value="SGZ39355.1"/>
    <property type="molecule type" value="Genomic_DNA"/>
</dbReference>
<dbReference type="GO" id="GO:0005484">
    <property type="term" value="F:SNAP receptor activity"/>
    <property type="evidence" value="ECO:0007669"/>
    <property type="project" value="InterPro"/>
</dbReference>
<dbReference type="InterPro" id="IPR056173">
    <property type="entry name" value="Sec20_C"/>
</dbReference>
<evidence type="ECO:0000256" key="2">
    <source>
        <dbReference type="ARBA" id="ARBA00022448"/>
    </source>
</evidence>
<evidence type="ECO:0000256" key="3">
    <source>
        <dbReference type="ARBA" id="ARBA00022692"/>
    </source>
</evidence>
<evidence type="ECO:0000259" key="10">
    <source>
        <dbReference type="Pfam" id="PF03908"/>
    </source>
</evidence>
<protein>
    <recommendedName>
        <fullName evidence="10">Sec20 C-terminal domain-containing protein</fullName>
    </recommendedName>
</protein>
<sequence>MTQNIDSLEGQARNIRKLRNDLAIYTKSYKVKKSYTLTQIDSIKDITNKLRYAIEQYCFYLNMMQDYIQVTIPVDPFVDVLDIVGNEELSEEKQFNILELLDKDKRIKNSRFTNYEREWFEEMYNKLDFIIENYSFLQHWERYFQGAVSENVISVPKSENTKDKVLKKFEKFKEDFQNENGEVFTDVNEKATAEVFEDKLKDKNKQITSSLIRSNQILKSTVLQTDLNLEEIYIQGNMLTELNDKFDILDTLLTQSSKIMKLIEKNGSKEKRRVYMSLGFLAFCISWVVWKRLIRGPLKLVLWLWFNFFKKILSTTGLISKKKIIFDQPLFEEVTSALSFEDGISNQLPSVTETLSSVLDSKISTKSSAVEVIKSLKNNTINSKTVSHLSEKL</sequence>
<dbReference type="Pfam" id="PF03908">
    <property type="entry name" value="Sec20"/>
    <property type="match status" value="1"/>
</dbReference>
<keyword evidence="12" id="KW-1185">Reference proteome</keyword>
<evidence type="ECO:0000313" key="12">
    <source>
        <dbReference type="Proteomes" id="UP000183365"/>
    </source>
</evidence>
<dbReference type="OrthoDB" id="46868at2759"/>
<dbReference type="VEuPathDB" id="FungiDB:HGUI_01555"/>
<dbReference type="GO" id="GO:0006890">
    <property type="term" value="P:retrograde vesicle-mediated transport, Golgi to endoplasmic reticulum"/>
    <property type="evidence" value="ECO:0007669"/>
    <property type="project" value="InterPro"/>
</dbReference>
<proteinExistence type="inferred from homology"/>
<name>A0A1L0B329_9ASCO</name>
<comment type="subcellular location">
    <subcellularLocation>
        <location evidence="1">Endoplasmic reticulum membrane</location>
        <topology evidence="1">Single-pass type IV membrane protein</topology>
    </subcellularLocation>
</comment>
<keyword evidence="6" id="KW-1133">Transmembrane helix</keyword>
<organism evidence="11 12">
    <name type="scientific">Hanseniaspora guilliermondii</name>
    <dbReference type="NCBI Taxonomy" id="56406"/>
    <lineage>
        <taxon>Eukaryota</taxon>
        <taxon>Fungi</taxon>
        <taxon>Dikarya</taxon>
        <taxon>Ascomycota</taxon>
        <taxon>Saccharomycotina</taxon>
        <taxon>Saccharomycetes</taxon>
        <taxon>Saccharomycodales</taxon>
        <taxon>Saccharomycodaceae</taxon>
        <taxon>Hanseniaspora</taxon>
    </lineage>
</organism>
<evidence type="ECO:0000256" key="6">
    <source>
        <dbReference type="ARBA" id="ARBA00022989"/>
    </source>
</evidence>
<keyword evidence="3" id="KW-0812">Transmembrane</keyword>
<evidence type="ECO:0000256" key="4">
    <source>
        <dbReference type="ARBA" id="ARBA00022824"/>
    </source>
</evidence>
<dbReference type="GO" id="GO:0031201">
    <property type="term" value="C:SNARE complex"/>
    <property type="evidence" value="ECO:0007669"/>
    <property type="project" value="TreeGrafter"/>
</dbReference>
<feature type="domain" description="Sec20 C-terminal" evidence="10">
    <location>
        <begin position="203"/>
        <end position="293"/>
    </location>
</feature>
<dbReference type="InterPro" id="IPR005606">
    <property type="entry name" value="Sec20"/>
</dbReference>
<keyword evidence="4" id="KW-0256">Endoplasmic reticulum</keyword>
<comment type="similarity">
    <text evidence="9">Belongs to the SEC20 family.</text>
</comment>
<gene>
    <name evidence="11" type="ORF">HGUI_01555</name>
</gene>
<evidence type="ECO:0000313" key="11">
    <source>
        <dbReference type="EMBL" id="SGZ39355.1"/>
    </source>
</evidence>
<accession>A0A1L0B329</accession>
<reference evidence="12" key="1">
    <citation type="submission" date="2016-11" db="EMBL/GenBank/DDBJ databases">
        <authorList>
            <person name="Guldener U."/>
        </authorList>
    </citation>
    <scope>NUCLEOTIDE SEQUENCE [LARGE SCALE GENOMIC DNA]</scope>
</reference>
<keyword evidence="8" id="KW-0472">Membrane</keyword>
<evidence type="ECO:0000256" key="7">
    <source>
        <dbReference type="ARBA" id="ARBA00023054"/>
    </source>
</evidence>
<evidence type="ECO:0000256" key="1">
    <source>
        <dbReference type="ARBA" id="ARBA00004163"/>
    </source>
</evidence>
<dbReference type="Proteomes" id="UP000183365">
    <property type="component" value="Unassembled WGS sequence"/>
</dbReference>
<evidence type="ECO:0000256" key="9">
    <source>
        <dbReference type="ARBA" id="ARBA00037934"/>
    </source>
</evidence>
<keyword evidence="2" id="KW-0813">Transport</keyword>
<dbReference type="AlphaFoldDB" id="A0A1L0B329"/>
<dbReference type="PANTHER" id="PTHR12825">
    <property type="entry name" value="BNIP1-RELATED"/>
    <property type="match status" value="1"/>
</dbReference>
<dbReference type="PANTHER" id="PTHR12825:SF0">
    <property type="entry name" value="VESICLE TRANSPORT PROTEIN SEC20"/>
    <property type="match status" value="1"/>
</dbReference>
<evidence type="ECO:0000256" key="8">
    <source>
        <dbReference type="ARBA" id="ARBA00023136"/>
    </source>
</evidence>